<accession>A0A109LJY0</accession>
<sequence>MKMRSRWMEEIATMEAATFIFSDEESMVPSQLSFSLFSSISSCETKFS</sequence>
<evidence type="ECO:0000313" key="1">
    <source>
        <dbReference type="EMBL" id="KWV89120.1"/>
    </source>
</evidence>
<protein>
    <submittedName>
        <fullName evidence="1">Uncharacterized protein</fullName>
    </submittedName>
</protein>
<name>A0A109LJY0_PSEFL</name>
<organism evidence="1 2">
    <name type="scientific">Pseudomonas fluorescens</name>
    <dbReference type="NCBI Taxonomy" id="294"/>
    <lineage>
        <taxon>Bacteria</taxon>
        <taxon>Pseudomonadati</taxon>
        <taxon>Pseudomonadota</taxon>
        <taxon>Gammaproteobacteria</taxon>
        <taxon>Pseudomonadales</taxon>
        <taxon>Pseudomonadaceae</taxon>
        <taxon>Pseudomonas</taxon>
    </lineage>
</organism>
<gene>
    <name evidence="1" type="ORF">PFLmoz3_02019</name>
</gene>
<dbReference type="AlphaFoldDB" id="A0A109LJY0"/>
<dbReference type="EMBL" id="LCYA01000052">
    <property type="protein sequence ID" value="KWV89120.1"/>
    <property type="molecule type" value="Genomic_DNA"/>
</dbReference>
<dbReference type="Proteomes" id="UP000061348">
    <property type="component" value="Unassembled WGS sequence"/>
</dbReference>
<reference evidence="1 2" key="1">
    <citation type="submission" date="2015-05" db="EMBL/GenBank/DDBJ databases">
        <title>A genomic and transcriptomic approach to investigate the blue pigment phenotype in Pseudomonas fluorescens.</title>
        <authorList>
            <person name="Andreani N.A."/>
            <person name="Cardazzo B."/>
        </authorList>
    </citation>
    <scope>NUCLEOTIDE SEQUENCE [LARGE SCALE GENOMIC DNA]</scope>
    <source>
        <strain evidence="1 2">Ps_22</strain>
    </source>
</reference>
<proteinExistence type="predicted"/>
<comment type="caution">
    <text evidence="1">The sequence shown here is derived from an EMBL/GenBank/DDBJ whole genome shotgun (WGS) entry which is preliminary data.</text>
</comment>
<evidence type="ECO:0000313" key="2">
    <source>
        <dbReference type="Proteomes" id="UP000061348"/>
    </source>
</evidence>